<dbReference type="GO" id="GO:0005634">
    <property type="term" value="C:nucleus"/>
    <property type="evidence" value="ECO:0007669"/>
    <property type="project" value="UniProtKB-SubCell"/>
</dbReference>
<dbReference type="STRING" id="576137.A0A1L7WM51"/>
<feature type="compositionally biased region" description="Acidic residues" evidence="7">
    <location>
        <begin position="26"/>
        <end position="62"/>
    </location>
</feature>
<evidence type="ECO:0000313" key="10">
    <source>
        <dbReference type="Proteomes" id="UP000184330"/>
    </source>
</evidence>
<evidence type="ECO:0000256" key="3">
    <source>
        <dbReference type="ARBA" id="ARBA00008057"/>
    </source>
</evidence>
<dbReference type="SMART" id="SM01082">
    <property type="entry name" value="CHZ"/>
    <property type="match status" value="1"/>
</dbReference>
<evidence type="ECO:0000256" key="2">
    <source>
        <dbReference type="ARBA" id="ARBA00004123"/>
    </source>
</evidence>
<evidence type="ECO:0000256" key="6">
    <source>
        <dbReference type="ARBA" id="ARBA00025877"/>
    </source>
</evidence>
<feature type="region of interest" description="Disordered" evidence="7">
    <location>
        <begin position="1"/>
        <end position="113"/>
    </location>
</feature>
<evidence type="ECO:0000256" key="7">
    <source>
        <dbReference type="SAM" id="MobiDB-lite"/>
    </source>
</evidence>
<dbReference type="EMBL" id="FJOG01000004">
    <property type="protein sequence ID" value="CZR53854.1"/>
    <property type="molecule type" value="Genomic_DNA"/>
</dbReference>
<dbReference type="AlphaFoldDB" id="A0A1L7WM51"/>
<dbReference type="Proteomes" id="UP000184330">
    <property type="component" value="Unassembled WGS sequence"/>
</dbReference>
<gene>
    <name evidence="9" type="ORF">PAC_03736</name>
</gene>
<evidence type="ECO:0000313" key="9">
    <source>
        <dbReference type="EMBL" id="CZR53854.1"/>
    </source>
</evidence>
<evidence type="ECO:0000256" key="5">
    <source>
        <dbReference type="ARBA" id="ARBA00023242"/>
    </source>
</evidence>
<keyword evidence="4" id="KW-0143">Chaperone</keyword>
<feature type="compositionally biased region" description="Acidic residues" evidence="7">
    <location>
        <begin position="88"/>
        <end position="113"/>
    </location>
</feature>
<comment type="subunit">
    <text evidence="6">Forms a heterotrimer with H2A.Z-H2B, stabilizing the association of the histone dimer. Also, with a lower affinity, forms a heterotrimer with H2A-H2B.</text>
</comment>
<proteinExistence type="inferred from homology"/>
<keyword evidence="5" id="KW-0539">Nucleus</keyword>
<dbReference type="InterPro" id="IPR019098">
    <property type="entry name" value="Histone_chaperone_domain_CHZ"/>
</dbReference>
<sequence length="113" mass="12582">MADNSTTKENIQTAAENKGKGKAAEPVEDTGMDVDDSSEDDEVDENEPVADEEDEDNMEEINTDNIIPSGRRTRGRNIDFAKAAAEMPADEDEDEDEDDDFQAPEDEDEEMKH</sequence>
<comment type="similarity">
    <text evidence="3">Belongs to the CHZ1 family.</text>
</comment>
<organism evidence="9 10">
    <name type="scientific">Phialocephala subalpina</name>
    <dbReference type="NCBI Taxonomy" id="576137"/>
    <lineage>
        <taxon>Eukaryota</taxon>
        <taxon>Fungi</taxon>
        <taxon>Dikarya</taxon>
        <taxon>Ascomycota</taxon>
        <taxon>Pezizomycotina</taxon>
        <taxon>Leotiomycetes</taxon>
        <taxon>Helotiales</taxon>
        <taxon>Mollisiaceae</taxon>
        <taxon>Phialocephala</taxon>
        <taxon>Phialocephala fortinii species complex</taxon>
    </lineage>
</organism>
<feature type="domain" description="Histone chaperone" evidence="8">
    <location>
        <begin position="52"/>
        <end position="89"/>
    </location>
</feature>
<evidence type="ECO:0000256" key="4">
    <source>
        <dbReference type="ARBA" id="ARBA00023186"/>
    </source>
</evidence>
<reference evidence="9 10" key="1">
    <citation type="submission" date="2016-03" db="EMBL/GenBank/DDBJ databases">
        <authorList>
            <person name="Ploux O."/>
        </authorList>
    </citation>
    <scope>NUCLEOTIDE SEQUENCE [LARGE SCALE GENOMIC DNA]</scope>
    <source>
        <strain evidence="9 10">UAMH 11012</strain>
    </source>
</reference>
<feature type="compositionally biased region" description="Polar residues" evidence="7">
    <location>
        <begin position="1"/>
        <end position="13"/>
    </location>
</feature>
<comment type="function">
    <text evidence="1">Forms a chaperone-bound H2A.Z-H2B complex that acts as a source for SWR1 complex-dependent H2A to H2A.Z histone replacement in chromatin.</text>
</comment>
<evidence type="ECO:0000256" key="1">
    <source>
        <dbReference type="ARBA" id="ARBA00002212"/>
    </source>
</evidence>
<comment type="subcellular location">
    <subcellularLocation>
        <location evidence="2">Nucleus</location>
    </subcellularLocation>
</comment>
<evidence type="ECO:0000259" key="8">
    <source>
        <dbReference type="SMART" id="SM01082"/>
    </source>
</evidence>
<accession>A0A1L7WM51</accession>
<dbReference type="Pfam" id="PF09649">
    <property type="entry name" value="CHZ"/>
    <property type="match status" value="1"/>
</dbReference>
<keyword evidence="10" id="KW-1185">Reference proteome</keyword>
<name>A0A1L7WM51_9HELO</name>
<protein>
    <recommendedName>
        <fullName evidence="8">Histone chaperone domain-containing protein</fullName>
    </recommendedName>
</protein>